<dbReference type="GO" id="GO:0016810">
    <property type="term" value="F:hydrolase activity, acting on carbon-nitrogen (but not peptide) bonds"/>
    <property type="evidence" value="ECO:0007669"/>
    <property type="project" value="InterPro"/>
</dbReference>
<evidence type="ECO:0000259" key="1">
    <source>
        <dbReference type="PROSITE" id="PS51677"/>
    </source>
</evidence>
<dbReference type="Pfam" id="PF01522">
    <property type="entry name" value="Polysacc_deac_1"/>
    <property type="match status" value="1"/>
</dbReference>
<dbReference type="AlphaFoldDB" id="A0A422QJK5"/>
<organism evidence="2 3">
    <name type="scientific">Massilia aurea</name>
    <dbReference type="NCBI Taxonomy" id="373040"/>
    <lineage>
        <taxon>Bacteria</taxon>
        <taxon>Pseudomonadati</taxon>
        <taxon>Pseudomonadota</taxon>
        <taxon>Betaproteobacteria</taxon>
        <taxon>Burkholderiales</taxon>
        <taxon>Oxalobacteraceae</taxon>
        <taxon>Telluria group</taxon>
        <taxon>Massilia</taxon>
    </lineage>
</organism>
<evidence type="ECO:0000313" key="3">
    <source>
        <dbReference type="Proteomes" id="UP000283254"/>
    </source>
</evidence>
<dbReference type="InterPro" id="IPR002509">
    <property type="entry name" value="NODB_dom"/>
</dbReference>
<evidence type="ECO:0000313" key="2">
    <source>
        <dbReference type="EMBL" id="RNF30113.1"/>
    </source>
</evidence>
<feature type="domain" description="NodB homology" evidence="1">
    <location>
        <begin position="42"/>
        <end position="156"/>
    </location>
</feature>
<proteinExistence type="predicted"/>
<keyword evidence="3" id="KW-1185">Reference proteome</keyword>
<accession>A0A422QJK5</accession>
<dbReference type="SUPFAM" id="SSF88713">
    <property type="entry name" value="Glycoside hydrolase/deacetylase"/>
    <property type="match status" value="1"/>
</dbReference>
<comment type="caution">
    <text evidence="2">The sequence shown here is derived from an EMBL/GenBank/DDBJ whole genome shotgun (WGS) entry which is preliminary data.</text>
</comment>
<dbReference type="EMBL" id="JSAB01000142">
    <property type="protein sequence ID" value="RNF30113.1"/>
    <property type="molecule type" value="Genomic_DNA"/>
</dbReference>
<dbReference type="InterPro" id="IPR011330">
    <property type="entry name" value="Glyco_hydro/deAcase_b/a-brl"/>
</dbReference>
<dbReference type="GO" id="GO:0005975">
    <property type="term" value="P:carbohydrate metabolic process"/>
    <property type="evidence" value="ECO:0007669"/>
    <property type="project" value="InterPro"/>
</dbReference>
<reference evidence="2" key="1">
    <citation type="submission" date="2014-10" db="EMBL/GenBank/DDBJ databases">
        <title>Massilia sp. genome.</title>
        <authorList>
            <person name="Xu B."/>
            <person name="Dai L."/>
            <person name="Huang Z."/>
        </authorList>
    </citation>
    <scope>NUCLEOTIDE SEQUENCE [LARGE SCALE GENOMIC DNA]</scope>
    <source>
        <strain evidence="2">CFS-1</strain>
    </source>
</reference>
<dbReference type="Proteomes" id="UP000283254">
    <property type="component" value="Unassembled WGS sequence"/>
</dbReference>
<dbReference type="Gene3D" id="3.20.20.370">
    <property type="entry name" value="Glycoside hydrolase/deacetylase"/>
    <property type="match status" value="1"/>
</dbReference>
<name>A0A422QJK5_9BURK</name>
<dbReference type="PROSITE" id="PS51677">
    <property type="entry name" value="NODB"/>
    <property type="match status" value="1"/>
</dbReference>
<protein>
    <submittedName>
        <fullName evidence="2">Polysaccharide deacetylase</fullName>
    </submittedName>
</protein>
<dbReference type="OrthoDB" id="9784220at2"/>
<dbReference type="RefSeq" id="WP_123070187.1">
    <property type="nucleotide sequence ID" value="NZ_JSAB01000142.1"/>
</dbReference>
<gene>
    <name evidence="2" type="ORF">NM04_14355</name>
</gene>
<sequence length="281" mass="30282">MHRFLAFLITRTVVLVAGITFFGTGLAHAQGAAFAWPGGARAAVSLAYDDALDSQLDNAIPALDRHGIKGTFFLQLSSEPIARRMEDWRAAARGGHELGNHSLFHQCSGAGPDRAWVAPHRNLDTTTREQMQDQVLLANTMLTAIDGRRERTYTAPCFDVKALGGDYLPALHAHFVAIKAGPGPGVPASMAAVDPYRVASVAPVGASGAELIALVKQAGERGTMIAFTFHGIGGDHLSVSTQAHEELVRFLAAHRQEYWTDTFLNIMKHVRQQRAATPAAR</sequence>